<dbReference type="EMBL" id="SSTD01004246">
    <property type="protein sequence ID" value="TYK23937.1"/>
    <property type="molecule type" value="Genomic_DNA"/>
</dbReference>
<reference evidence="7 15" key="1">
    <citation type="submission" date="2019-08" db="EMBL/GenBank/DDBJ databases">
        <title>Draft genome sequences of two oriental melons (Cucumis melo L. var makuwa).</title>
        <authorList>
            <person name="Kwon S.-Y."/>
        </authorList>
    </citation>
    <scope>NUCLEOTIDE SEQUENCE [LARGE SCALE GENOMIC DNA]</scope>
    <source>
        <strain evidence="15">cv. Chang Bougi</strain>
        <tissue evidence="7">Leaf</tissue>
    </source>
</reference>
<dbReference type="EMBL" id="SSTD01012952">
    <property type="protein sequence ID" value="TYK07978.1"/>
    <property type="molecule type" value="Genomic_DNA"/>
</dbReference>
<evidence type="ECO:0000313" key="7">
    <source>
        <dbReference type="EMBL" id="TYK09491.1"/>
    </source>
</evidence>
<dbReference type="AlphaFoldDB" id="A0A5D3CCE2"/>
<dbReference type="EMBL" id="SSTD01013550">
    <property type="protein sequence ID" value="TYK06318.1"/>
    <property type="molecule type" value="Genomic_DNA"/>
</dbReference>
<dbReference type="EMBL" id="SSTD01004451">
    <property type="protein sequence ID" value="TYK23545.1"/>
    <property type="molecule type" value="Genomic_DNA"/>
</dbReference>
<evidence type="ECO:0000313" key="13">
    <source>
        <dbReference type="EMBL" id="TYK28239.1"/>
    </source>
</evidence>
<evidence type="ECO:0000313" key="11">
    <source>
        <dbReference type="EMBL" id="TYK23937.1"/>
    </source>
</evidence>
<dbReference type="Pfam" id="PF13975">
    <property type="entry name" value="gag-asp_proteas"/>
    <property type="match status" value="1"/>
</dbReference>
<dbReference type="EMBL" id="SSTD01002133">
    <property type="protein sequence ID" value="TYK28239.1"/>
    <property type="molecule type" value="Genomic_DNA"/>
</dbReference>
<dbReference type="InterPro" id="IPR043128">
    <property type="entry name" value="Rev_trsase/Diguanyl_cyclase"/>
</dbReference>
<proteinExistence type="predicted"/>
<dbReference type="SUPFAM" id="SSF56672">
    <property type="entry name" value="DNA/RNA polymerases"/>
    <property type="match status" value="1"/>
</dbReference>
<dbReference type="Pfam" id="PF03732">
    <property type="entry name" value="Retrotrans_gag"/>
    <property type="match status" value="1"/>
</dbReference>
<evidence type="ECO:0000313" key="9">
    <source>
        <dbReference type="EMBL" id="TYK18872.1"/>
    </source>
</evidence>
<evidence type="ECO:0000313" key="14">
    <source>
        <dbReference type="EMBL" id="TYK31464.1"/>
    </source>
</evidence>
<name>A0A5D3CCE2_CUCMM</name>
<evidence type="ECO:0000313" key="4">
    <source>
        <dbReference type="EMBL" id="TYK04803.1"/>
    </source>
</evidence>
<organism evidence="7 15">
    <name type="scientific">Cucumis melo var. makuwa</name>
    <name type="common">Oriental melon</name>
    <dbReference type="NCBI Taxonomy" id="1194695"/>
    <lineage>
        <taxon>Eukaryota</taxon>
        <taxon>Viridiplantae</taxon>
        <taxon>Streptophyta</taxon>
        <taxon>Embryophyta</taxon>
        <taxon>Tracheophyta</taxon>
        <taxon>Spermatophyta</taxon>
        <taxon>Magnoliopsida</taxon>
        <taxon>eudicotyledons</taxon>
        <taxon>Gunneridae</taxon>
        <taxon>Pentapetalae</taxon>
        <taxon>rosids</taxon>
        <taxon>fabids</taxon>
        <taxon>Cucurbitales</taxon>
        <taxon>Cucurbitaceae</taxon>
        <taxon>Benincaseae</taxon>
        <taxon>Cucumis</taxon>
    </lineage>
</organism>
<evidence type="ECO:0000313" key="3">
    <source>
        <dbReference type="EMBL" id="TYK01453.1"/>
    </source>
</evidence>
<evidence type="ECO:0000313" key="5">
    <source>
        <dbReference type="EMBL" id="TYK06318.1"/>
    </source>
</evidence>
<evidence type="ECO:0000313" key="12">
    <source>
        <dbReference type="EMBL" id="TYK24074.1"/>
    </source>
</evidence>
<evidence type="ECO:0000313" key="10">
    <source>
        <dbReference type="EMBL" id="TYK23545.1"/>
    </source>
</evidence>
<evidence type="ECO:0000259" key="2">
    <source>
        <dbReference type="Pfam" id="PF03732"/>
    </source>
</evidence>
<feature type="region of interest" description="Disordered" evidence="1">
    <location>
        <begin position="327"/>
        <end position="386"/>
    </location>
</feature>
<gene>
    <name evidence="9" type="ORF">E5676_scaffold204G00740</name>
    <name evidence="6" type="ORF">E5676_scaffold265G001100</name>
    <name evidence="11" type="ORF">E5676_scaffold428G00140</name>
    <name evidence="14" type="ORF">E5676_scaffold455G007790</name>
    <name evidence="7" type="ORF">E5676_scaffold499G00910</name>
    <name evidence="10" type="ORF">E5676_scaffold500G00490</name>
    <name evidence="5" type="ORF">E5676_scaffold594G00280</name>
    <name evidence="13" type="ORF">E5676_scaffold600G00270</name>
    <name evidence="4" type="ORF">E5676_scaffold68G001270</name>
    <name evidence="3" type="ORF">E5676_scaffold772G00460</name>
    <name evidence="8" type="ORF">E5676_scaffold84G00430</name>
    <name evidence="12" type="ORF">E5676_scaffold943G00440</name>
</gene>
<evidence type="ECO:0000313" key="6">
    <source>
        <dbReference type="EMBL" id="TYK07978.1"/>
    </source>
</evidence>
<dbReference type="InterPro" id="IPR005162">
    <property type="entry name" value="Retrotrans_gag_dom"/>
</dbReference>
<evidence type="ECO:0000256" key="1">
    <source>
        <dbReference type="SAM" id="MobiDB-lite"/>
    </source>
</evidence>
<dbReference type="EMBL" id="SSTD01016199">
    <property type="protein sequence ID" value="TYK01453.1"/>
    <property type="molecule type" value="Genomic_DNA"/>
</dbReference>
<feature type="compositionally biased region" description="Basic and acidic residues" evidence="1">
    <location>
        <begin position="374"/>
        <end position="383"/>
    </location>
</feature>
<dbReference type="CDD" id="cd00303">
    <property type="entry name" value="retropepsin_like"/>
    <property type="match status" value="1"/>
</dbReference>
<dbReference type="EMBL" id="SSTD01014035">
    <property type="protein sequence ID" value="TYK04803.1"/>
    <property type="molecule type" value="Genomic_DNA"/>
</dbReference>
<dbReference type="Gene3D" id="3.10.10.10">
    <property type="entry name" value="HIV Type 1 Reverse Transcriptase, subunit A, domain 1"/>
    <property type="match status" value="1"/>
</dbReference>
<feature type="region of interest" description="Disordered" evidence="1">
    <location>
        <begin position="635"/>
        <end position="669"/>
    </location>
</feature>
<evidence type="ECO:0000313" key="15">
    <source>
        <dbReference type="Proteomes" id="UP000321947"/>
    </source>
</evidence>
<dbReference type="EMBL" id="SSTD01009331">
    <property type="protein sequence ID" value="TYK14316.1"/>
    <property type="molecule type" value="Genomic_DNA"/>
</dbReference>
<dbReference type="EMBL" id="SSTD01011629">
    <property type="protein sequence ID" value="TYK09491.1"/>
    <property type="molecule type" value="Genomic_DNA"/>
</dbReference>
<dbReference type="Gene3D" id="2.40.70.10">
    <property type="entry name" value="Acid Proteases"/>
    <property type="match status" value="1"/>
</dbReference>
<dbReference type="EMBL" id="SSTD01007443">
    <property type="protein sequence ID" value="TYK18872.1"/>
    <property type="molecule type" value="Genomic_DNA"/>
</dbReference>
<dbReference type="InterPro" id="IPR032567">
    <property type="entry name" value="RTL1-rel"/>
</dbReference>
<dbReference type="InterPro" id="IPR043502">
    <property type="entry name" value="DNA/RNA_pol_sf"/>
</dbReference>
<evidence type="ECO:0000313" key="8">
    <source>
        <dbReference type="EMBL" id="TYK14316.1"/>
    </source>
</evidence>
<comment type="caution">
    <text evidence="7">The sequence shown here is derived from an EMBL/GenBank/DDBJ whole genome shotgun (WGS) entry which is preliminary data.</text>
</comment>
<feature type="compositionally biased region" description="Basic and acidic residues" evidence="1">
    <location>
        <begin position="656"/>
        <end position="666"/>
    </location>
</feature>
<dbReference type="PANTHER" id="PTHR15503">
    <property type="entry name" value="LDOC1 RELATED"/>
    <property type="match status" value="1"/>
</dbReference>
<feature type="domain" description="Retrotransposon gag" evidence="2">
    <location>
        <begin position="203"/>
        <end position="298"/>
    </location>
</feature>
<dbReference type="Proteomes" id="UP000321947">
    <property type="component" value="Unassembled WGS sequence"/>
</dbReference>
<dbReference type="PANTHER" id="PTHR15503:SF45">
    <property type="entry name" value="RNA-DIRECTED DNA POLYMERASE HOMOLOG"/>
    <property type="match status" value="1"/>
</dbReference>
<dbReference type="EMBL" id="SSTD01000141">
    <property type="protein sequence ID" value="TYK31464.1"/>
    <property type="molecule type" value="Genomic_DNA"/>
</dbReference>
<accession>A0A5D3CCE2</accession>
<sequence length="1010" mass="113237">MSSSNPSGKAQRDRLVEIEEQMLYLVEVPDSIRYLESRVDEISEKANMIDAVAGRVEGLPIKELLARVDALEENTNARRTINYERGESSSGFGAHMEERVGELDNAQKTLLEMINGMSEDFRVTLDVVRNEIADVNARLSLTMRAMANQAPAGGAISVSKVKVPEPKPFCGARDAKALENYIFDLEQYFKATNTIAEEAKVTLATMHLSEDAKLWWRSRYVDIQEGRCTVDTWDALKRELRSQFFPENVEILARRKLRDLRHTGEIREYVKQFAGLMLDIRDMSEKDKVFYFVEGLKPWARAKLYEQRVQDLTSAYAAAERLFDLTSDSQDARRNQSSSPRRNRDSRPSSPKAVGGDKRSGKDRKPYQSTTENTWRRPNDRSPNKRPLSCFICQGPHLARECPNKVDFHAFQASLIAESDDKSNQVEDEAGLIGGGEKTRIGAIKYMSSLQKKSGESHVPSKGGLLYVDTWINQKQTKSTMVDSGATHNFITEAEARRLGLHWERDSGKMKAVNSIALPIVGLVKRTTIKLGGWRGPVDFVVVKMDDFDVVLGMEFLLEHQVIPMPSAKCLAITGSFPTVVQADIRQPNGFRMISAMQLDGSRAQEEPPSVEILVGALEKPGETVPKDTLCVPEKRHGVMPSSWPKSSSRRRRTDHGKEPPSEAKAHAKNAYRMAPPELTKLREPSETLLNTGCSIPVQAPYGARVLSLKKKDRSPQQCVDRRTQSKLTVRRKSPLPMLTRRVDCRRGVKHRPKSDDRPRQCRVRTTKAKGLGKSCVTRHEAYEFPVAPLGLTDAKGGNCCFVQGQVSVLIHAGESHQGGSSRGEDTQWSENLECQVALNGSKQAMIEEPSLGVVEATKTSEVEAEQLSCVLAEQLHHCVDGRQKNWVQLLKVAQFGSSAQTDSPNKRSPFEIEDKRHSALPPVADGPCLRDRPQVHRVKEECEQMANIARVCLEEASRPMEERGDQRRCPLEFEGMTKLPIDGATTPYDHLSTWTWRKTEKSSKPLLTE</sequence>
<dbReference type="SUPFAM" id="SSF50630">
    <property type="entry name" value="Acid proteases"/>
    <property type="match status" value="1"/>
</dbReference>
<dbReference type="EMBL" id="SSTD01004087">
    <property type="protein sequence ID" value="TYK24074.1"/>
    <property type="molecule type" value="Genomic_DNA"/>
</dbReference>
<dbReference type="InterPro" id="IPR021109">
    <property type="entry name" value="Peptidase_aspartic_dom_sf"/>
</dbReference>
<dbReference type="Gene3D" id="3.30.70.270">
    <property type="match status" value="1"/>
</dbReference>
<protein>
    <recommendedName>
        <fullName evidence="2">Retrotransposon gag domain-containing protein</fullName>
    </recommendedName>
</protein>
<feature type="compositionally biased region" description="Basic and acidic residues" evidence="1">
    <location>
        <begin position="355"/>
        <end position="366"/>
    </location>
</feature>